<evidence type="ECO:0000256" key="2">
    <source>
        <dbReference type="ARBA" id="ARBA00008520"/>
    </source>
</evidence>
<dbReference type="InterPro" id="IPR050490">
    <property type="entry name" value="Bact_solute-bd_prot1"/>
</dbReference>
<proteinExistence type="inferred from homology"/>
<sequence>MTTFTKALTLGLTAVGIAAPAMAQDLTFWSWRQEDRAVYEKLIEAFEAENPGINVEFEAFEASSYATILSTALAGESGPDLMMVRAYGAFEAVAGANYLMPLTEADVPGLADMTGPAIAAQTLRADGKIYGVPFASQTMLVIYNKDIYAQLGLEEPETWDELVANAKAIQDAGMFGFANGTATAWQNETIVSALASSTIGAEFFDEIVEGTTDFTDPRFVEGLSNLEEISAYFPKGFTGLDYASAQQLFASGMAGMFAGGSFEIANFRSQNPDLNLGVFAAPGESADDEKLVGVFFDGGYAANATTEHPEAAKKFLAYTATSEFGQVFANELGNITPIPGVTFDDELINEIGALNRSAVPYIMLTNFRYEEPSGSVLLQAEVQKMLAGESTPEDAAKAVTDGIATYYAPFQD</sequence>
<evidence type="ECO:0000313" key="7">
    <source>
        <dbReference type="Proteomes" id="UP000231702"/>
    </source>
</evidence>
<keyword evidence="3" id="KW-0732">Signal</keyword>
<dbReference type="Proteomes" id="UP000231655">
    <property type="component" value="Unassembled WGS sequence"/>
</dbReference>
<reference evidence="4 7" key="2">
    <citation type="journal article" date="2018" name="Int. J. Syst. Evol. Microbiol.">
        <title>Pseudooceanicola lipolyticus sp. nov., a marine alphaproteobacterium, reclassification of Oceanicola flagellatus as Pseudooceanicola flagellatus comb. nov. and emended description of the genus Pseudooceanicola.</title>
        <authorList>
            <person name="Huang M.-M."/>
            <person name="Guo L.-L."/>
            <person name="Wu Y.-H."/>
            <person name="Lai Q.-L."/>
            <person name="Shao Z.-Z."/>
            <person name="Wang C.-S."/>
            <person name="Wu M."/>
            <person name="Xu X.-W."/>
        </authorList>
    </citation>
    <scope>NUCLEOTIDE SEQUENCE [LARGE SCALE GENOMIC DNA]</scope>
    <source>
        <strain evidence="4 7">Ar-45</strain>
    </source>
</reference>
<comment type="similarity">
    <text evidence="2">Belongs to the bacterial solute-binding protein 1 family.</text>
</comment>
<dbReference type="OrthoDB" id="5897001at2"/>
<feature type="chain" id="PRO_5013126189" evidence="3">
    <location>
        <begin position="24"/>
        <end position="412"/>
    </location>
</feature>
<feature type="signal peptide" evidence="3">
    <location>
        <begin position="1"/>
        <end position="23"/>
    </location>
</feature>
<dbReference type="Proteomes" id="UP000231702">
    <property type="component" value="Unassembled WGS sequence"/>
</dbReference>
<evidence type="ECO:0000256" key="3">
    <source>
        <dbReference type="SAM" id="SignalP"/>
    </source>
</evidence>
<organism evidence="5 6">
    <name type="scientific">Pseudooceanicola antarcticus</name>
    <dbReference type="NCBI Taxonomy" id="1247613"/>
    <lineage>
        <taxon>Bacteria</taxon>
        <taxon>Pseudomonadati</taxon>
        <taxon>Pseudomonadota</taxon>
        <taxon>Alphaproteobacteria</taxon>
        <taxon>Rhodobacterales</taxon>
        <taxon>Paracoccaceae</taxon>
        <taxon>Pseudooceanicola</taxon>
    </lineage>
</organism>
<evidence type="ECO:0000256" key="1">
    <source>
        <dbReference type="ARBA" id="ARBA00004418"/>
    </source>
</evidence>
<reference evidence="5 6" key="1">
    <citation type="submission" date="2017-09" db="EMBL/GenBank/DDBJ databases">
        <authorList>
            <person name="Ehlers B."/>
            <person name="Leendertz F.H."/>
        </authorList>
    </citation>
    <scope>NUCLEOTIDE SEQUENCE [LARGE SCALE GENOMIC DNA]</scope>
    <source>
        <strain evidence="5 6">CGMCC 1.12662</strain>
    </source>
</reference>
<gene>
    <name evidence="4" type="ORF">CVM39_08245</name>
    <name evidence="5" type="ORF">SAMN06297129_2710</name>
</gene>
<dbReference type="InterPro" id="IPR006059">
    <property type="entry name" value="SBP"/>
</dbReference>
<evidence type="ECO:0000313" key="5">
    <source>
        <dbReference type="EMBL" id="SNY54024.1"/>
    </source>
</evidence>
<accession>A0A285J197</accession>
<dbReference type="AlphaFoldDB" id="A0A285J197"/>
<evidence type="ECO:0000313" key="4">
    <source>
        <dbReference type="EMBL" id="PJE29877.1"/>
    </source>
</evidence>
<evidence type="ECO:0000313" key="6">
    <source>
        <dbReference type="Proteomes" id="UP000231655"/>
    </source>
</evidence>
<dbReference type="Pfam" id="PF01547">
    <property type="entry name" value="SBP_bac_1"/>
    <property type="match status" value="1"/>
</dbReference>
<dbReference type="Gene3D" id="3.40.190.10">
    <property type="entry name" value="Periplasmic binding protein-like II"/>
    <property type="match status" value="2"/>
</dbReference>
<dbReference type="RefSeq" id="WP_097146432.1">
    <property type="nucleotide sequence ID" value="NZ_OBEA01000005.1"/>
</dbReference>
<dbReference type="EMBL" id="OBEA01000005">
    <property type="protein sequence ID" value="SNY54024.1"/>
    <property type="molecule type" value="Genomic_DNA"/>
</dbReference>
<comment type="subcellular location">
    <subcellularLocation>
        <location evidence="1">Periplasm</location>
    </subcellularLocation>
</comment>
<keyword evidence="7" id="KW-1185">Reference proteome</keyword>
<dbReference type="EMBL" id="PGTD01000015">
    <property type="protein sequence ID" value="PJE29877.1"/>
    <property type="molecule type" value="Genomic_DNA"/>
</dbReference>
<dbReference type="GO" id="GO:0042597">
    <property type="term" value="C:periplasmic space"/>
    <property type="evidence" value="ECO:0007669"/>
    <property type="project" value="UniProtKB-SubCell"/>
</dbReference>
<name>A0A285J197_9RHOB</name>
<dbReference type="SUPFAM" id="SSF53850">
    <property type="entry name" value="Periplasmic binding protein-like II"/>
    <property type="match status" value="1"/>
</dbReference>
<dbReference type="PANTHER" id="PTHR43649">
    <property type="entry name" value="ARABINOSE-BINDING PROTEIN-RELATED"/>
    <property type="match status" value="1"/>
</dbReference>
<protein>
    <submittedName>
        <fullName evidence="5">Carbohydrate ABC transporter substrate-binding protein, CUT1 family</fullName>
    </submittedName>
    <submittedName>
        <fullName evidence="4">Sugar ABC transporter substrate-binding protein</fullName>
    </submittedName>
</protein>